<evidence type="ECO:0000259" key="2">
    <source>
        <dbReference type="Pfam" id="PF13392"/>
    </source>
</evidence>
<dbReference type="SUPFAM" id="SSF54060">
    <property type="entry name" value="His-Me finger endonucleases"/>
    <property type="match status" value="1"/>
</dbReference>
<keyword evidence="3" id="KW-0255">Endonuclease</keyword>
<dbReference type="InterPro" id="IPR010902">
    <property type="entry name" value="NUMOD4"/>
</dbReference>
<evidence type="ECO:0000313" key="3">
    <source>
        <dbReference type="EMBL" id="MFD1104269.1"/>
    </source>
</evidence>
<keyword evidence="4" id="KW-1185">Reference proteome</keyword>
<dbReference type="InterPro" id="IPR003615">
    <property type="entry name" value="HNH_nuc"/>
</dbReference>
<dbReference type="Pfam" id="PF13392">
    <property type="entry name" value="HNH_3"/>
    <property type="match status" value="1"/>
</dbReference>
<protein>
    <submittedName>
        <fullName evidence="3">NUMOD4 motif-containing HNH endonuclease</fullName>
    </submittedName>
</protein>
<name>A0ABW3NZ32_9SPHN</name>
<comment type="caution">
    <text evidence="3">The sequence shown here is derived from an EMBL/GenBank/DDBJ whole genome shotgun (WGS) entry which is preliminary data.</text>
</comment>
<accession>A0ABW3NZ32</accession>
<dbReference type="Proteomes" id="UP001597203">
    <property type="component" value="Unassembled WGS sequence"/>
</dbReference>
<gene>
    <name evidence="3" type="ORF">ACFQ24_05145</name>
</gene>
<dbReference type="EMBL" id="JBHTLS010000086">
    <property type="protein sequence ID" value="MFD1104269.1"/>
    <property type="molecule type" value="Genomic_DNA"/>
</dbReference>
<evidence type="ECO:0000313" key="4">
    <source>
        <dbReference type="Proteomes" id="UP001597203"/>
    </source>
</evidence>
<dbReference type="Pfam" id="PF07463">
    <property type="entry name" value="NUMOD4"/>
    <property type="match status" value="1"/>
</dbReference>
<keyword evidence="3" id="KW-0378">Hydrolase</keyword>
<proteinExistence type="predicted"/>
<keyword evidence="3" id="KW-0540">Nuclease</keyword>
<evidence type="ECO:0000259" key="1">
    <source>
        <dbReference type="Pfam" id="PF07463"/>
    </source>
</evidence>
<dbReference type="RefSeq" id="WP_380909481.1">
    <property type="nucleotide sequence ID" value="NZ_JBHTLS010000086.1"/>
</dbReference>
<sequence length="181" mass="20474">MSTSEEWRAIAGYEGYYEVSSHGRVRRLARYVRTKNGCFKLHPTRFVGGYVHPKSGYPQVRLSRDGDARTASIHMLVCEAFHGARPSPQHEVAHGDGTRSNNAAYNLRWATKIENAADRVIHGTQQRGETAPISKLTDEDVRAIRRLHHGRYGDGIRLARQFGVSNTQITNIIKNRQWGHV</sequence>
<feature type="domain" description="HNH nuclease" evidence="2">
    <location>
        <begin position="73"/>
        <end position="116"/>
    </location>
</feature>
<dbReference type="GO" id="GO:0004519">
    <property type="term" value="F:endonuclease activity"/>
    <property type="evidence" value="ECO:0007669"/>
    <property type="project" value="UniProtKB-KW"/>
</dbReference>
<organism evidence="3 4">
    <name type="scientific">Sphingobium olei</name>
    <dbReference type="NCBI Taxonomy" id="420955"/>
    <lineage>
        <taxon>Bacteria</taxon>
        <taxon>Pseudomonadati</taxon>
        <taxon>Pseudomonadota</taxon>
        <taxon>Alphaproteobacteria</taxon>
        <taxon>Sphingomonadales</taxon>
        <taxon>Sphingomonadaceae</taxon>
        <taxon>Sphingobium</taxon>
    </lineage>
</organism>
<dbReference type="Gene3D" id="3.90.75.20">
    <property type="match status" value="1"/>
</dbReference>
<dbReference type="InterPro" id="IPR044925">
    <property type="entry name" value="His-Me_finger_sf"/>
</dbReference>
<feature type="domain" description="NUMOD4" evidence="1">
    <location>
        <begin position="5"/>
        <end position="63"/>
    </location>
</feature>
<reference evidence="4" key="1">
    <citation type="journal article" date="2019" name="Int. J. Syst. Evol. Microbiol.">
        <title>The Global Catalogue of Microorganisms (GCM) 10K type strain sequencing project: providing services to taxonomists for standard genome sequencing and annotation.</title>
        <authorList>
            <consortium name="The Broad Institute Genomics Platform"/>
            <consortium name="The Broad Institute Genome Sequencing Center for Infectious Disease"/>
            <person name="Wu L."/>
            <person name="Ma J."/>
        </authorList>
    </citation>
    <scope>NUCLEOTIDE SEQUENCE [LARGE SCALE GENOMIC DNA]</scope>
    <source>
        <strain evidence="4">CCUG 54329</strain>
    </source>
</reference>